<dbReference type="AlphaFoldDB" id="A0A9N9B2D4"/>
<dbReference type="EMBL" id="CAJVPJ010000708">
    <property type="protein sequence ID" value="CAG8550719.1"/>
    <property type="molecule type" value="Genomic_DNA"/>
</dbReference>
<feature type="compositionally biased region" description="Basic and acidic residues" evidence="1">
    <location>
        <begin position="209"/>
        <end position="220"/>
    </location>
</feature>
<accession>A0A9N9B2D4</accession>
<evidence type="ECO:0000256" key="1">
    <source>
        <dbReference type="SAM" id="MobiDB-lite"/>
    </source>
</evidence>
<keyword evidence="2" id="KW-0812">Transmembrane</keyword>
<comment type="caution">
    <text evidence="3">The sequence shown here is derived from an EMBL/GenBank/DDBJ whole genome shotgun (WGS) entry which is preliminary data.</text>
</comment>
<feature type="transmembrane region" description="Helical" evidence="2">
    <location>
        <begin position="385"/>
        <end position="409"/>
    </location>
</feature>
<name>A0A9N9B2D4_9GLOM</name>
<evidence type="ECO:0000313" key="3">
    <source>
        <dbReference type="EMBL" id="CAG8550719.1"/>
    </source>
</evidence>
<keyword evidence="4" id="KW-1185">Reference proteome</keyword>
<feature type="compositionally biased region" description="Basic and acidic residues" evidence="1">
    <location>
        <begin position="260"/>
        <end position="281"/>
    </location>
</feature>
<reference evidence="3" key="1">
    <citation type="submission" date="2021-06" db="EMBL/GenBank/DDBJ databases">
        <authorList>
            <person name="Kallberg Y."/>
            <person name="Tangrot J."/>
            <person name="Rosling A."/>
        </authorList>
    </citation>
    <scope>NUCLEOTIDE SEQUENCE</scope>
    <source>
        <strain evidence="3">IA702</strain>
    </source>
</reference>
<feature type="region of interest" description="Disordered" evidence="1">
    <location>
        <begin position="260"/>
        <end position="305"/>
    </location>
</feature>
<dbReference type="OrthoDB" id="10446079at2759"/>
<protein>
    <submittedName>
        <fullName evidence="3">10442_t:CDS:1</fullName>
    </submittedName>
</protein>
<evidence type="ECO:0000256" key="2">
    <source>
        <dbReference type="SAM" id="Phobius"/>
    </source>
</evidence>
<dbReference type="Proteomes" id="UP000789572">
    <property type="component" value="Unassembled WGS sequence"/>
</dbReference>
<evidence type="ECO:0000313" key="4">
    <source>
        <dbReference type="Proteomes" id="UP000789572"/>
    </source>
</evidence>
<feature type="compositionally biased region" description="Polar residues" evidence="1">
    <location>
        <begin position="282"/>
        <end position="299"/>
    </location>
</feature>
<keyword evidence="2" id="KW-1133">Transmembrane helix</keyword>
<organism evidence="3 4">
    <name type="scientific">Paraglomus occultum</name>
    <dbReference type="NCBI Taxonomy" id="144539"/>
    <lineage>
        <taxon>Eukaryota</taxon>
        <taxon>Fungi</taxon>
        <taxon>Fungi incertae sedis</taxon>
        <taxon>Mucoromycota</taxon>
        <taxon>Glomeromycotina</taxon>
        <taxon>Glomeromycetes</taxon>
        <taxon>Paraglomerales</taxon>
        <taxon>Paraglomeraceae</taxon>
        <taxon>Paraglomus</taxon>
    </lineage>
</organism>
<proteinExistence type="predicted"/>
<keyword evidence="2" id="KW-0472">Membrane</keyword>
<sequence length="411" mass="45209">MDDGSSADNTIYNNIRSTTTYNIVHDTKRQSTHSLFEPQSIASSFISTAGGSLSSPLASPQSRRQSRSLGRLSAAESSSSEASSLFSPFSFIYPSILTIPPSPPLYPYSTQSPPSPDSLPSHLSPPIPSIPPALLASYPTQQRLMNVYPEVLAAHGELRGVPIVARNNYAERTVASSTFVVDGQENKACDVIIDSTYGNLDIVEGIDKDSESDKVDHSGGDMENQQSEEDNIRKSMEKGISAFKEQESMSEIHVIEKLRSGQISKTDKRSSIQGNKPRDRTVYSSRPTSINDNIRSKPTSVDPEKVSQSIHEKHLFSSMFQRRDDIIVNTKDIKTIRESWEIVSKTEREGVFTKRKPTEGDRIPGKLSGWSQPWLDESGKPTSKLWSVAFITLILVVMVLLTVGVAVGFGN</sequence>
<feature type="region of interest" description="Disordered" evidence="1">
    <location>
        <begin position="52"/>
        <end position="73"/>
    </location>
</feature>
<feature type="region of interest" description="Disordered" evidence="1">
    <location>
        <begin position="209"/>
        <end position="231"/>
    </location>
</feature>
<gene>
    <name evidence="3" type="ORF">POCULU_LOCUS5005</name>
</gene>